<protein>
    <recommendedName>
        <fullName evidence="3">Transcriptional regulator</fullName>
    </recommendedName>
</protein>
<gene>
    <name evidence="1" type="ORF">MC7420_3152</name>
</gene>
<accession>B4VKI4</accession>
<keyword evidence="2" id="KW-1185">Reference proteome</keyword>
<sequence length="72" mass="8441">MYYNDHLPPHFHVRYNQQKALVSINTLEIIAGKLTSRVTKLVTEWASLHQTELMENWELAQTNQPLNKIIPL</sequence>
<dbReference type="InterPro" id="IPR025427">
    <property type="entry name" value="DUF4160"/>
</dbReference>
<name>B4VKI4_9CYAN</name>
<evidence type="ECO:0000313" key="2">
    <source>
        <dbReference type="Proteomes" id="UP000003835"/>
    </source>
</evidence>
<reference evidence="1 2" key="1">
    <citation type="submission" date="2008-07" db="EMBL/GenBank/DDBJ databases">
        <authorList>
            <person name="Tandeau de Marsac N."/>
            <person name="Ferriera S."/>
            <person name="Johnson J."/>
            <person name="Kravitz S."/>
            <person name="Beeson K."/>
            <person name="Sutton G."/>
            <person name="Rogers Y.-H."/>
            <person name="Friedman R."/>
            <person name="Frazier M."/>
            <person name="Venter J.C."/>
        </authorList>
    </citation>
    <scope>NUCLEOTIDE SEQUENCE [LARGE SCALE GENOMIC DNA]</scope>
    <source>
        <strain evidence="1 2">PCC 7420</strain>
    </source>
</reference>
<dbReference type="EMBL" id="DS989843">
    <property type="protein sequence ID" value="EDX77828.1"/>
    <property type="molecule type" value="Genomic_DNA"/>
</dbReference>
<dbReference type="STRING" id="118168.MC7420_3152"/>
<dbReference type="Proteomes" id="UP000003835">
    <property type="component" value="Unassembled WGS sequence"/>
</dbReference>
<evidence type="ECO:0000313" key="1">
    <source>
        <dbReference type="EMBL" id="EDX77828.1"/>
    </source>
</evidence>
<dbReference type="AlphaFoldDB" id="B4VKI4"/>
<organism evidence="1 2">
    <name type="scientific">Coleofasciculus chthonoplastes PCC 7420</name>
    <dbReference type="NCBI Taxonomy" id="118168"/>
    <lineage>
        <taxon>Bacteria</taxon>
        <taxon>Bacillati</taxon>
        <taxon>Cyanobacteriota</taxon>
        <taxon>Cyanophyceae</taxon>
        <taxon>Coleofasciculales</taxon>
        <taxon>Coleofasciculaceae</taxon>
        <taxon>Coleofasciculus</taxon>
    </lineage>
</organism>
<dbReference type="HOGENOM" id="CLU_162083_0_0_3"/>
<proteinExistence type="predicted"/>
<evidence type="ECO:0008006" key="3">
    <source>
        <dbReference type="Google" id="ProtNLM"/>
    </source>
</evidence>
<dbReference type="eggNOG" id="ENOG5032YDN">
    <property type="taxonomic scope" value="Bacteria"/>
</dbReference>
<dbReference type="Pfam" id="PF13711">
    <property type="entry name" value="DUF4160"/>
    <property type="match status" value="1"/>
</dbReference>